<dbReference type="Pfam" id="PF02786">
    <property type="entry name" value="CPSase_L_D2"/>
    <property type="match status" value="1"/>
</dbReference>
<organism evidence="3 4">
    <name type="scientific">Negadavirga shengliensis</name>
    <dbReference type="NCBI Taxonomy" id="1389218"/>
    <lineage>
        <taxon>Bacteria</taxon>
        <taxon>Pseudomonadati</taxon>
        <taxon>Bacteroidota</taxon>
        <taxon>Cytophagia</taxon>
        <taxon>Cytophagales</taxon>
        <taxon>Cyclobacteriaceae</taxon>
        <taxon>Negadavirga</taxon>
    </lineage>
</organism>
<keyword evidence="1" id="KW-0067">ATP-binding</keyword>
<gene>
    <name evidence="3" type="ORF">ACFPFU_07740</name>
</gene>
<protein>
    <recommendedName>
        <fullName evidence="2">ATP-grasp domain-containing protein</fullName>
    </recommendedName>
</protein>
<evidence type="ECO:0000256" key="1">
    <source>
        <dbReference type="PROSITE-ProRule" id="PRU00409"/>
    </source>
</evidence>
<dbReference type="Proteomes" id="UP001595818">
    <property type="component" value="Unassembled WGS sequence"/>
</dbReference>
<feature type="domain" description="ATP-grasp" evidence="2">
    <location>
        <begin position="95"/>
        <end position="187"/>
    </location>
</feature>
<proteinExistence type="predicted"/>
<name>A0ABV9SYU3_9BACT</name>
<reference evidence="4" key="1">
    <citation type="journal article" date="2019" name="Int. J. Syst. Evol. Microbiol.">
        <title>The Global Catalogue of Microorganisms (GCM) 10K type strain sequencing project: providing services to taxonomists for standard genome sequencing and annotation.</title>
        <authorList>
            <consortium name="The Broad Institute Genomics Platform"/>
            <consortium name="The Broad Institute Genome Sequencing Center for Infectious Disease"/>
            <person name="Wu L."/>
            <person name="Ma J."/>
        </authorList>
    </citation>
    <scope>NUCLEOTIDE SEQUENCE [LARGE SCALE GENOMIC DNA]</scope>
    <source>
        <strain evidence="4">CGMCC 4.7466</strain>
    </source>
</reference>
<dbReference type="SUPFAM" id="SSF56059">
    <property type="entry name" value="Glutathione synthetase ATP-binding domain-like"/>
    <property type="match status" value="1"/>
</dbReference>
<dbReference type="EMBL" id="JBHSJJ010000003">
    <property type="protein sequence ID" value="MFC4871574.1"/>
    <property type="molecule type" value="Genomic_DNA"/>
</dbReference>
<dbReference type="Gene3D" id="3.30.470.20">
    <property type="entry name" value="ATP-grasp fold, B domain"/>
    <property type="match status" value="1"/>
</dbReference>
<evidence type="ECO:0000313" key="3">
    <source>
        <dbReference type="EMBL" id="MFC4871574.1"/>
    </source>
</evidence>
<dbReference type="PROSITE" id="PS50975">
    <property type="entry name" value="ATP_GRASP"/>
    <property type="match status" value="1"/>
</dbReference>
<accession>A0ABV9SYU3</accession>
<evidence type="ECO:0000259" key="2">
    <source>
        <dbReference type="PROSITE" id="PS50975"/>
    </source>
</evidence>
<sequence>MMCEKIKLLYKRYLLESSGPKIKKRKENNPRKPTVKSQLMEEAAIKKGLKTKRMDYRTLLVDLDGKGSWIAFEQMMGPTSSWAMKRFCFDKSLAREMLKNNGLNVTESQLFFYYQREEALDFAEKLDYSVVVKPPNGVKGDGVTLGIKNQKDFKKAFFKAAAYSPGTEGEVLVENFFKGFDYRVIMVDGKVFSVHHKMPANVTGDGKATIQELIKRKNSERNKMTYLTGKDIPLTMDKLDALGESGLTLKFRPCRK</sequence>
<dbReference type="InterPro" id="IPR011761">
    <property type="entry name" value="ATP-grasp"/>
</dbReference>
<evidence type="ECO:0000313" key="4">
    <source>
        <dbReference type="Proteomes" id="UP001595818"/>
    </source>
</evidence>
<comment type="caution">
    <text evidence="3">The sequence shown here is derived from an EMBL/GenBank/DDBJ whole genome shotgun (WGS) entry which is preliminary data.</text>
</comment>
<keyword evidence="4" id="KW-1185">Reference proteome</keyword>
<dbReference type="RefSeq" id="WP_377063158.1">
    <property type="nucleotide sequence ID" value="NZ_JBHSJJ010000003.1"/>
</dbReference>
<keyword evidence="1" id="KW-0547">Nucleotide-binding</keyword>
<dbReference type="InterPro" id="IPR005479">
    <property type="entry name" value="CPAse_ATP-bd"/>
</dbReference>